<feature type="region of interest" description="Disordered" evidence="8">
    <location>
        <begin position="221"/>
        <end position="243"/>
    </location>
</feature>
<name>A0A7Z0AAP1_9MICO</name>
<dbReference type="InterPro" id="IPR032818">
    <property type="entry name" value="DedA-like"/>
</dbReference>
<evidence type="ECO:0000259" key="9">
    <source>
        <dbReference type="Pfam" id="PF09335"/>
    </source>
</evidence>
<comment type="similarity">
    <text evidence="2 7">Belongs to the DedA family.</text>
</comment>
<evidence type="ECO:0000256" key="6">
    <source>
        <dbReference type="ARBA" id="ARBA00023136"/>
    </source>
</evidence>
<dbReference type="AlphaFoldDB" id="A0A7Z0AAP1"/>
<keyword evidence="3 7" id="KW-1003">Cell membrane</keyword>
<keyword evidence="6 7" id="KW-0472">Membrane</keyword>
<keyword evidence="4 7" id="KW-0812">Transmembrane</keyword>
<dbReference type="GO" id="GO:0005886">
    <property type="term" value="C:plasma membrane"/>
    <property type="evidence" value="ECO:0007669"/>
    <property type="project" value="UniProtKB-SubCell"/>
</dbReference>
<evidence type="ECO:0000256" key="1">
    <source>
        <dbReference type="ARBA" id="ARBA00004651"/>
    </source>
</evidence>
<dbReference type="PANTHER" id="PTHR30353:SF0">
    <property type="entry name" value="TRANSMEMBRANE PROTEIN"/>
    <property type="match status" value="1"/>
</dbReference>
<feature type="transmembrane region" description="Helical" evidence="7">
    <location>
        <begin position="78"/>
        <end position="100"/>
    </location>
</feature>
<evidence type="ECO:0000256" key="5">
    <source>
        <dbReference type="ARBA" id="ARBA00022989"/>
    </source>
</evidence>
<dbReference type="EMBL" id="JACBZP010000001">
    <property type="protein sequence ID" value="NYI66178.1"/>
    <property type="molecule type" value="Genomic_DNA"/>
</dbReference>
<organism evidence="10 11">
    <name type="scientific">Spelaeicoccus albus</name>
    <dbReference type="NCBI Taxonomy" id="1280376"/>
    <lineage>
        <taxon>Bacteria</taxon>
        <taxon>Bacillati</taxon>
        <taxon>Actinomycetota</taxon>
        <taxon>Actinomycetes</taxon>
        <taxon>Micrococcales</taxon>
        <taxon>Brevibacteriaceae</taxon>
        <taxon>Spelaeicoccus</taxon>
    </lineage>
</organism>
<evidence type="ECO:0000313" key="11">
    <source>
        <dbReference type="Proteomes" id="UP000539111"/>
    </source>
</evidence>
<protein>
    <submittedName>
        <fullName evidence="10">Membrane-associated protein</fullName>
    </submittedName>
</protein>
<evidence type="ECO:0000256" key="7">
    <source>
        <dbReference type="RuleBase" id="RU367016"/>
    </source>
</evidence>
<feature type="transmembrane region" description="Helical" evidence="7">
    <location>
        <begin position="198"/>
        <end position="216"/>
    </location>
</feature>
<dbReference type="Pfam" id="PF09335">
    <property type="entry name" value="VTT_dom"/>
    <property type="match status" value="1"/>
</dbReference>
<evidence type="ECO:0000256" key="8">
    <source>
        <dbReference type="SAM" id="MobiDB-lite"/>
    </source>
</evidence>
<evidence type="ECO:0000256" key="3">
    <source>
        <dbReference type="ARBA" id="ARBA00022475"/>
    </source>
</evidence>
<comment type="subcellular location">
    <subcellularLocation>
        <location evidence="1 7">Cell membrane</location>
        <topology evidence="1 7">Multi-pass membrane protein</topology>
    </subcellularLocation>
</comment>
<feature type="domain" description="VTT" evidence="9">
    <location>
        <begin position="57"/>
        <end position="183"/>
    </location>
</feature>
<keyword evidence="11" id="KW-1185">Reference proteome</keyword>
<feature type="transmembrane region" description="Helical" evidence="7">
    <location>
        <begin position="163"/>
        <end position="186"/>
    </location>
</feature>
<evidence type="ECO:0000313" key="10">
    <source>
        <dbReference type="EMBL" id="NYI66178.1"/>
    </source>
</evidence>
<feature type="transmembrane region" description="Helical" evidence="7">
    <location>
        <begin position="37"/>
        <end position="58"/>
    </location>
</feature>
<accession>A0A7Z0AAP1</accession>
<dbReference type="InterPro" id="IPR032816">
    <property type="entry name" value="VTT_dom"/>
</dbReference>
<evidence type="ECO:0000256" key="2">
    <source>
        <dbReference type="ARBA" id="ARBA00010792"/>
    </source>
</evidence>
<gene>
    <name evidence="10" type="ORF">BJY26_000484</name>
</gene>
<keyword evidence="5 7" id="KW-1133">Transmembrane helix</keyword>
<comment type="caution">
    <text evidence="10">The sequence shown here is derived from an EMBL/GenBank/DDBJ whole genome shotgun (WGS) entry which is preliminary data.</text>
</comment>
<dbReference type="PANTHER" id="PTHR30353">
    <property type="entry name" value="INNER MEMBRANE PROTEIN DEDA-RELATED"/>
    <property type="match status" value="1"/>
</dbReference>
<evidence type="ECO:0000256" key="4">
    <source>
        <dbReference type="ARBA" id="ARBA00022692"/>
    </source>
</evidence>
<sequence>MMISGHLAYLGALPDWAPHWLGFLSADTLLGWFPPEILVLVICIVIFIETGLLFPFLPGDSLLFVGGLLVATGQIHEPLWLLCLTVSACAFAGDQLAFFIGSKAGRRLFNNPDARILKPKYLEKTDDFFAKYGGRTIVIARFVPIIRTFAAVVAGTSALRYRVFVGFDVIGAISWGSGVTVIGFFLGQIPFVHNNIELILVAMVFVSVIPIIIEYVRHRGKNSPETASSNSPGTAAPDVPEDS</sequence>
<proteinExistence type="inferred from homology"/>
<dbReference type="Proteomes" id="UP000539111">
    <property type="component" value="Unassembled WGS sequence"/>
</dbReference>
<reference evidence="10 11" key="1">
    <citation type="submission" date="2020-07" db="EMBL/GenBank/DDBJ databases">
        <title>Sequencing the genomes of 1000 actinobacteria strains.</title>
        <authorList>
            <person name="Klenk H.-P."/>
        </authorList>
    </citation>
    <scope>NUCLEOTIDE SEQUENCE [LARGE SCALE GENOMIC DNA]</scope>
    <source>
        <strain evidence="10 11">DSM 26341</strain>
    </source>
</reference>
<feature type="compositionally biased region" description="Polar residues" evidence="8">
    <location>
        <begin position="223"/>
        <end position="233"/>
    </location>
</feature>